<protein>
    <submittedName>
        <fullName evidence="4">Helix-turn-helix domain-containing protein</fullName>
    </submittedName>
</protein>
<dbReference type="RefSeq" id="WP_370562755.1">
    <property type="nucleotide sequence ID" value="NZ_JBFWIB010000002.1"/>
</dbReference>
<dbReference type="EMBL" id="JBFWIC010000015">
    <property type="protein sequence ID" value="MEZ0475337.1"/>
    <property type="molecule type" value="Genomic_DNA"/>
</dbReference>
<dbReference type="InterPro" id="IPR050400">
    <property type="entry name" value="Bact_Cytoskel_RodZ"/>
</dbReference>
<organism evidence="4 5">
    <name type="scientific">Luteimonas salinilitoris</name>
    <dbReference type="NCBI Taxonomy" id="3237697"/>
    <lineage>
        <taxon>Bacteria</taxon>
        <taxon>Pseudomonadati</taxon>
        <taxon>Pseudomonadota</taxon>
        <taxon>Gammaproteobacteria</taxon>
        <taxon>Lysobacterales</taxon>
        <taxon>Lysobacteraceae</taxon>
        <taxon>Luteimonas</taxon>
    </lineage>
</organism>
<dbReference type="Pfam" id="PF13464">
    <property type="entry name" value="RodZ_C"/>
    <property type="match status" value="1"/>
</dbReference>
<sequence length="280" mass="29987">MTSAANAGMPEQGCGDRLREARAAAGLDIADVAAKMHVPVRVVESLEAEDWGRLGAPVFVRGQLRSYARALGLPADALVPAQASIPIQPAQLEPRTFTSPLQRFAEQAARRLVYVVITAAIAVPVWMVTRQHVDSDPQETASLDIDPDRGAAAAAPGRSSASQAEQQPFVASLTPIQSRKSQIRKPEPQQPPVAALTLQFSDDSWVEVQSAEGRSLEQALVRAGERRSYADGEVGRIVLGNAGAVEVRRYGRVQDMTPYQRANVARFTVSSDGSLAPATE</sequence>
<dbReference type="InterPro" id="IPR001387">
    <property type="entry name" value="Cro/C1-type_HTH"/>
</dbReference>
<feature type="transmembrane region" description="Helical" evidence="2">
    <location>
        <begin position="112"/>
        <end position="129"/>
    </location>
</feature>
<evidence type="ECO:0000259" key="3">
    <source>
        <dbReference type="SMART" id="SM00530"/>
    </source>
</evidence>
<dbReference type="Pfam" id="PF13413">
    <property type="entry name" value="HTH_25"/>
    <property type="match status" value="1"/>
</dbReference>
<dbReference type="InterPro" id="IPR010982">
    <property type="entry name" value="Lambda_DNA-bd_dom_sf"/>
</dbReference>
<dbReference type="Proteomes" id="UP001566331">
    <property type="component" value="Unassembled WGS sequence"/>
</dbReference>
<dbReference type="InterPro" id="IPR025194">
    <property type="entry name" value="RodZ-like_C"/>
</dbReference>
<feature type="compositionally biased region" description="Low complexity" evidence="1">
    <location>
        <begin position="150"/>
        <end position="161"/>
    </location>
</feature>
<dbReference type="PANTHER" id="PTHR34475:SF1">
    <property type="entry name" value="CYTOSKELETON PROTEIN RODZ"/>
    <property type="match status" value="1"/>
</dbReference>
<evidence type="ECO:0000313" key="4">
    <source>
        <dbReference type="EMBL" id="MEZ0475337.1"/>
    </source>
</evidence>
<keyword evidence="2" id="KW-0812">Transmembrane</keyword>
<dbReference type="Gene3D" id="1.10.260.40">
    <property type="entry name" value="lambda repressor-like DNA-binding domains"/>
    <property type="match status" value="1"/>
</dbReference>
<reference evidence="4 5" key="1">
    <citation type="submission" date="2024-07" db="EMBL/GenBank/DDBJ databases">
        <title>Luteimonas salilacus sp. nov., isolated from the shore soil of Salt Lake in Tibet of China.</title>
        <authorList>
            <person name="Zhang X."/>
            <person name="Li A."/>
        </authorList>
    </citation>
    <scope>NUCLEOTIDE SEQUENCE [LARGE SCALE GENOMIC DNA]</scope>
    <source>
        <strain evidence="4 5">B3-2-R+30</strain>
    </source>
</reference>
<feature type="region of interest" description="Disordered" evidence="1">
    <location>
        <begin position="136"/>
        <end position="169"/>
    </location>
</feature>
<dbReference type="CDD" id="cd00093">
    <property type="entry name" value="HTH_XRE"/>
    <property type="match status" value="1"/>
</dbReference>
<dbReference type="SMART" id="SM00530">
    <property type="entry name" value="HTH_XRE"/>
    <property type="match status" value="1"/>
</dbReference>
<proteinExistence type="predicted"/>
<dbReference type="PANTHER" id="PTHR34475">
    <property type="match status" value="1"/>
</dbReference>
<name>A0ABV4HUG3_9GAMM</name>
<keyword evidence="2" id="KW-1133">Transmembrane helix</keyword>
<comment type="caution">
    <text evidence="4">The sequence shown here is derived from an EMBL/GenBank/DDBJ whole genome shotgun (WGS) entry which is preliminary data.</text>
</comment>
<evidence type="ECO:0000313" key="5">
    <source>
        <dbReference type="Proteomes" id="UP001566331"/>
    </source>
</evidence>
<accession>A0ABV4HUG3</accession>
<keyword evidence="2" id="KW-0472">Membrane</keyword>
<evidence type="ECO:0000256" key="1">
    <source>
        <dbReference type="SAM" id="MobiDB-lite"/>
    </source>
</evidence>
<feature type="domain" description="HTH cro/C1-type" evidence="3">
    <location>
        <begin position="17"/>
        <end position="78"/>
    </location>
</feature>
<evidence type="ECO:0000256" key="2">
    <source>
        <dbReference type="SAM" id="Phobius"/>
    </source>
</evidence>
<keyword evidence="5" id="KW-1185">Reference proteome</keyword>
<gene>
    <name evidence="4" type="ORF">AB6713_12035</name>
</gene>